<sequence length="301" mass="32055">MRWLVPLALLAVLAGCANGATKQPNPSPVAATTTAPPSGPAAIFGWQDPDVAESSGLAAGPNGLLWTVNDAGNQPVVYGVNDKGETVDRIRAGTEQTDWEDVAVANGHIYVADTGDAYSENKQSGAGLRREIAVLRLALPSQPAAAEATELVTWRARFPSPYVPNVESILVEPKTEQVYLVTKIEQPGKPAEVWTFPSKPSTTNVNQLRRVATLNKTKLSGGAWSPDGRLLALRDATTAYVWKAGASPDLAEVFTHPPTDIPLPPQRQGEGMTFSEDGHALLVSSEGRGSEVWRVPLPQPE</sequence>
<keyword evidence="1" id="KW-0732">Signal</keyword>
<evidence type="ECO:0000256" key="1">
    <source>
        <dbReference type="SAM" id="SignalP"/>
    </source>
</evidence>
<feature type="signal peptide" evidence="1">
    <location>
        <begin position="1"/>
        <end position="19"/>
    </location>
</feature>
<reference evidence="3" key="1">
    <citation type="journal article" date="2019" name="Int. J. Syst. Evol. Microbiol.">
        <title>The Global Catalogue of Microorganisms (GCM) 10K type strain sequencing project: providing services to taxonomists for standard genome sequencing and annotation.</title>
        <authorList>
            <consortium name="The Broad Institute Genomics Platform"/>
            <consortium name="The Broad Institute Genome Sequencing Center for Infectious Disease"/>
            <person name="Wu L."/>
            <person name="Ma J."/>
        </authorList>
    </citation>
    <scope>NUCLEOTIDE SEQUENCE [LARGE SCALE GENOMIC DNA]</scope>
    <source>
        <strain evidence="3">CGMCC 4.7241</strain>
    </source>
</reference>
<feature type="chain" id="PRO_5046988676" evidence="1">
    <location>
        <begin position="20"/>
        <end position="301"/>
    </location>
</feature>
<dbReference type="EMBL" id="JBHRZH010000006">
    <property type="protein sequence ID" value="MFC3761220.1"/>
    <property type="molecule type" value="Genomic_DNA"/>
</dbReference>
<dbReference type="RefSeq" id="WP_205117433.1">
    <property type="nucleotide sequence ID" value="NZ_JAFBCM010000001.1"/>
</dbReference>
<dbReference type="PROSITE" id="PS51257">
    <property type="entry name" value="PROKAR_LIPOPROTEIN"/>
    <property type="match status" value="1"/>
</dbReference>
<evidence type="ECO:0000313" key="2">
    <source>
        <dbReference type="EMBL" id="MFC3761220.1"/>
    </source>
</evidence>
<dbReference type="Proteomes" id="UP001595699">
    <property type="component" value="Unassembled WGS sequence"/>
</dbReference>
<proteinExistence type="predicted"/>
<gene>
    <name evidence="2" type="ORF">ACFOUW_10245</name>
</gene>
<name>A0ABV7YC32_9ACTN</name>
<dbReference type="SUPFAM" id="SSF101898">
    <property type="entry name" value="NHL repeat"/>
    <property type="match status" value="1"/>
</dbReference>
<organism evidence="2 3">
    <name type="scientific">Tenggerimyces flavus</name>
    <dbReference type="NCBI Taxonomy" id="1708749"/>
    <lineage>
        <taxon>Bacteria</taxon>
        <taxon>Bacillati</taxon>
        <taxon>Actinomycetota</taxon>
        <taxon>Actinomycetes</taxon>
        <taxon>Propionibacteriales</taxon>
        <taxon>Nocardioidaceae</taxon>
        <taxon>Tenggerimyces</taxon>
    </lineage>
</organism>
<protein>
    <submittedName>
        <fullName evidence="2">Uncharacterized protein</fullName>
    </submittedName>
</protein>
<accession>A0ABV7YC32</accession>
<evidence type="ECO:0000313" key="3">
    <source>
        <dbReference type="Proteomes" id="UP001595699"/>
    </source>
</evidence>
<comment type="caution">
    <text evidence="2">The sequence shown here is derived from an EMBL/GenBank/DDBJ whole genome shotgun (WGS) entry which is preliminary data.</text>
</comment>
<keyword evidence="3" id="KW-1185">Reference proteome</keyword>